<sequence length="783" mass="87407">MARKPKSIEVASTSKLDKPTPAPSTATATAGLLSDSASDSDSGAGSSSSGSSSSSKAKQKKKNKSRDRLSLNQSFATSYKLKKQTEELSKLQDKYGTKLDQLSSNGEEDSEASTVYSDDDSDAELVTPQVDVAIFKTLAKIRNKDPAVYEPQKMVFEEEEKGLASTSGTASTKPKPSSSKPVLLKDYQLQRVLADPTHSQIDDESIPDASFQPPTYAQQEQALKEQVKQAFFQASDSDDHHEGDDDDDFLVKRTQTKDEAQKEQDEYAQFLKTNLGAKAVKEALHEEEKFLNESVCTDLFSGIHLKADPEARFLLSYLLHRGWIDPKARKNRIPSYKEITGGNDNSDDEIEHVQSLAKDGKKARQLLAESVKAAALKAERAEGEEEEEEEEDETRLNPGLHDSSDSEFEEQAEEFEHKYNFRFEEAQGADLVTHSRTAMSSLRKPTTATTARQRAREAAKTKKEQEKLERKEEVRRLKALKRKEVEAKLAKLIEAAGEGTKGLDAIDLEGDWDEAEHDRKMQEIYGEDYDQGEDEGFKPTWDDDIDIGDIEEVGDDELGFAHGGDDGDEAMEGDYDEDEDEDDEDGEKPGNKKSKRQARREARKKRKGRDDEGLPVELLEAARQSGDEARKRVVDAMVDDYYALDYEDKVGDIATRFKYAKVEPTGYNLTAEEILLATDAELNQFMSLKKLAPYRRSDEEKVKASKQKKRLKELRDSIKARKWGDELPADGDEPPRKRKKYSQETGGSTSKEGGAPKKKRAGKSERKRKGKSAGTSEAGDDAE</sequence>
<feature type="compositionally biased region" description="Low complexity" evidence="2">
    <location>
        <begin position="23"/>
        <end position="56"/>
    </location>
</feature>
<evidence type="ECO:0000313" key="5">
    <source>
        <dbReference type="Proteomes" id="UP000249723"/>
    </source>
</evidence>
<feature type="compositionally biased region" description="Acidic residues" evidence="2">
    <location>
        <begin position="382"/>
        <end position="393"/>
    </location>
</feature>
<feature type="region of interest" description="Disordered" evidence="2">
    <location>
        <begin position="1"/>
        <end position="76"/>
    </location>
</feature>
<dbReference type="GO" id="GO:0000447">
    <property type="term" value="P:endonucleolytic cleavage in ITS1 to separate SSU-rRNA from 5.8S rRNA and LSU-rRNA from tricistronic rRNA transcript (SSU-rRNA, 5.8S rRNA, LSU-rRNA)"/>
    <property type="evidence" value="ECO:0007669"/>
    <property type="project" value="TreeGrafter"/>
</dbReference>
<feature type="domain" description="Kri1-like C-terminal" evidence="3">
    <location>
        <begin position="634"/>
        <end position="716"/>
    </location>
</feature>
<feature type="compositionally biased region" description="Basic residues" evidence="2">
    <location>
        <begin position="756"/>
        <end position="771"/>
    </location>
</feature>
<feature type="compositionally biased region" description="Acidic residues" evidence="2">
    <location>
        <begin position="566"/>
        <end position="586"/>
    </location>
</feature>
<evidence type="ECO:0000256" key="1">
    <source>
        <dbReference type="ARBA" id="ARBA00007473"/>
    </source>
</evidence>
<feature type="compositionally biased region" description="Acidic residues" evidence="2">
    <location>
        <begin position="106"/>
        <end position="123"/>
    </location>
</feature>
<accession>A0A2X0MF17</accession>
<feature type="compositionally biased region" description="Low complexity" evidence="2">
    <location>
        <begin position="164"/>
        <end position="181"/>
    </location>
</feature>
<feature type="compositionally biased region" description="Basic and acidic residues" evidence="2">
    <location>
        <begin position="454"/>
        <end position="471"/>
    </location>
</feature>
<feature type="compositionally biased region" description="Acidic residues" evidence="2">
    <location>
        <begin position="525"/>
        <end position="534"/>
    </location>
</feature>
<dbReference type="STRING" id="289078.A0A2X0MF17"/>
<feature type="region of interest" description="Disordered" evidence="2">
    <location>
        <begin position="158"/>
        <end position="223"/>
    </location>
</feature>
<feature type="compositionally biased region" description="Basic and acidic residues" evidence="2">
    <location>
        <begin position="713"/>
        <end position="725"/>
    </location>
</feature>
<dbReference type="AlphaFoldDB" id="A0A2X0MF17"/>
<comment type="similarity">
    <text evidence="1">Belongs to the KRI1 family.</text>
</comment>
<dbReference type="GO" id="GO:0030686">
    <property type="term" value="C:90S preribosome"/>
    <property type="evidence" value="ECO:0007669"/>
    <property type="project" value="TreeGrafter"/>
</dbReference>
<dbReference type="InterPro" id="IPR024626">
    <property type="entry name" value="Kri1-like_C"/>
</dbReference>
<feature type="region of interest" description="Disordered" evidence="2">
    <location>
        <begin position="99"/>
        <end position="123"/>
    </location>
</feature>
<dbReference type="Proteomes" id="UP000249723">
    <property type="component" value="Unassembled WGS sequence"/>
</dbReference>
<protein>
    <submittedName>
        <fullName evidence="4">BZ3500_MvSof-1268-A1-R1_Chr1-3g02023 protein</fullName>
    </submittedName>
</protein>
<evidence type="ECO:0000259" key="3">
    <source>
        <dbReference type="Pfam" id="PF12936"/>
    </source>
</evidence>
<feature type="compositionally biased region" description="Acidic residues" evidence="2">
    <location>
        <begin position="542"/>
        <end position="558"/>
    </location>
</feature>
<gene>
    <name evidence="4" type="ORF">BZ3500_MVSOF-1268-A1-R1_CHR1-3G02023</name>
</gene>
<dbReference type="InterPro" id="IPR018034">
    <property type="entry name" value="Kri1"/>
</dbReference>
<feature type="compositionally biased region" description="Low complexity" evidence="2">
    <location>
        <begin position="443"/>
        <end position="452"/>
    </location>
</feature>
<reference evidence="5" key="1">
    <citation type="submission" date="2016-10" db="EMBL/GenBank/DDBJ databases">
        <authorList>
            <person name="Jeantristanb JTB J.-T."/>
            <person name="Ricardo R."/>
        </authorList>
    </citation>
    <scope>NUCLEOTIDE SEQUENCE [LARGE SCALE GENOMIC DNA]</scope>
</reference>
<dbReference type="Pfam" id="PF05178">
    <property type="entry name" value="Kri1"/>
    <property type="match status" value="1"/>
</dbReference>
<dbReference type="Pfam" id="PF12936">
    <property type="entry name" value="Kri1_C"/>
    <property type="match status" value="1"/>
</dbReference>
<name>A0A2X0MF17_9BASI</name>
<feature type="compositionally biased region" description="Basic residues" evidence="2">
    <location>
        <begin position="591"/>
        <end position="607"/>
    </location>
</feature>
<feature type="compositionally biased region" description="Polar residues" evidence="2">
    <location>
        <begin position="212"/>
        <end position="221"/>
    </location>
</feature>
<dbReference type="OrthoDB" id="10252032at2759"/>
<feature type="region of interest" description="Disordered" evidence="2">
    <location>
        <begin position="693"/>
        <end position="783"/>
    </location>
</feature>
<keyword evidence="5" id="KW-1185">Reference proteome</keyword>
<dbReference type="EMBL" id="FMWP01000014">
    <property type="protein sequence ID" value="SCZ90494.1"/>
    <property type="molecule type" value="Genomic_DNA"/>
</dbReference>
<feature type="region of interest" description="Disordered" evidence="2">
    <location>
        <begin position="375"/>
        <end position="416"/>
    </location>
</feature>
<evidence type="ECO:0000313" key="4">
    <source>
        <dbReference type="EMBL" id="SCZ90494.1"/>
    </source>
</evidence>
<evidence type="ECO:0000256" key="2">
    <source>
        <dbReference type="SAM" id="MobiDB-lite"/>
    </source>
</evidence>
<organism evidence="4 5">
    <name type="scientific">Microbotryum saponariae</name>
    <dbReference type="NCBI Taxonomy" id="289078"/>
    <lineage>
        <taxon>Eukaryota</taxon>
        <taxon>Fungi</taxon>
        <taxon>Dikarya</taxon>
        <taxon>Basidiomycota</taxon>
        <taxon>Pucciniomycotina</taxon>
        <taxon>Microbotryomycetes</taxon>
        <taxon>Microbotryales</taxon>
        <taxon>Microbotryaceae</taxon>
        <taxon>Microbotryum</taxon>
    </lineage>
</organism>
<dbReference type="GO" id="GO:0005730">
    <property type="term" value="C:nucleolus"/>
    <property type="evidence" value="ECO:0007669"/>
    <property type="project" value="TreeGrafter"/>
</dbReference>
<feature type="region of interest" description="Disordered" evidence="2">
    <location>
        <begin position="519"/>
        <end position="617"/>
    </location>
</feature>
<dbReference type="PANTHER" id="PTHR14490:SF5">
    <property type="entry name" value="PROTEIN KRI1 HOMOLOG"/>
    <property type="match status" value="1"/>
</dbReference>
<proteinExistence type="inferred from homology"/>
<dbReference type="PANTHER" id="PTHR14490">
    <property type="entry name" value="ZINC FINGER, ZZ TYPE"/>
    <property type="match status" value="1"/>
</dbReference>
<feature type="region of interest" description="Disordered" evidence="2">
    <location>
        <begin position="434"/>
        <end position="471"/>
    </location>
</feature>